<dbReference type="InterPro" id="IPR002974">
    <property type="entry name" value="Cyt_P450_E_CYP52_ascomycetes"/>
</dbReference>
<dbReference type="PRINTS" id="PR00464">
    <property type="entry name" value="EP450II"/>
</dbReference>
<reference evidence="10 11" key="1">
    <citation type="journal article" date="2015" name="Environ. Microbiol.">
        <title>Metagenome sequence of Elaphomyces granulatus from sporocarp tissue reveals Ascomycota ectomycorrhizal fingerprints of genome expansion and a Proteobacteria-rich microbiome.</title>
        <authorList>
            <person name="Quandt C.A."/>
            <person name="Kohler A."/>
            <person name="Hesse C.N."/>
            <person name="Sharpton T.J."/>
            <person name="Martin F."/>
            <person name="Spatafora J.W."/>
        </authorList>
    </citation>
    <scope>NUCLEOTIDE SEQUENCE [LARGE SCALE GENOMIC DNA]</scope>
    <source>
        <strain evidence="10 11">OSC145934</strain>
    </source>
</reference>
<proteinExistence type="inferred from homology"/>
<dbReference type="PRINTS" id="PR00385">
    <property type="entry name" value="P450"/>
</dbReference>
<dbReference type="InterPro" id="IPR047146">
    <property type="entry name" value="Cyt_P450_E_CYP52_fungi"/>
</dbReference>
<organism evidence="10 11">
    <name type="scientific">Elaphomyces granulatus</name>
    <dbReference type="NCBI Taxonomy" id="519963"/>
    <lineage>
        <taxon>Eukaryota</taxon>
        <taxon>Fungi</taxon>
        <taxon>Dikarya</taxon>
        <taxon>Ascomycota</taxon>
        <taxon>Pezizomycotina</taxon>
        <taxon>Eurotiomycetes</taxon>
        <taxon>Eurotiomycetidae</taxon>
        <taxon>Eurotiales</taxon>
        <taxon>Elaphomycetaceae</taxon>
        <taxon>Elaphomyces</taxon>
    </lineage>
</organism>
<dbReference type="InterPro" id="IPR036396">
    <property type="entry name" value="Cyt_P450_sf"/>
</dbReference>
<evidence type="ECO:0000256" key="9">
    <source>
        <dbReference type="RuleBase" id="RU000461"/>
    </source>
</evidence>
<dbReference type="Proteomes" id="UP000243515">
    <property type="component" value="Unassembled WGS sequence"/>
</dbReference>
<dbReference type="InterPro" id="IPR002402">
    <property type="entry name" value="Cyt_P450_E_grp-II"/>
</dbReference>
<accession>A0A232LZH4</accession>
<keyword evidence="3 8" id="KW-0349">Heme</keyword>
<dbReference type="PROSITE" id="PS00086">
    <property type="entry name" value="CYTOCHROME_P450"/>
    <property type="match status" value="1"/>
</dbReference>
<comment type="caution">
    <text evidence="10">The sequence shown here is derived from an EMBL/GenBank/DDBJ whole genome shotgun (WGS) entry which is preliminary data.</text>
</comment>
<dbReference type="OrthoDB" id="1470350at2759"/>
<evidence type="ECO:0000256" key="1">
    <source>
        <dbReference type="ARBA" id="ARBA00001971"/>
    </source>
</evidence>
<dbReference type="PANTHER" id="PTHR24287:SF1">
    <property type="entry name" value="P450, PUTATIVE (EUROFUNG)-RELATED"/>
    <property type="match status" value="1"/>
</dbReference>
<evidence type="ECO:0000256" key="4">
    <source>
        <dbReference type="ARBA" id="ARBA00022723"/>
    </source>
</evidence>
<dbReference type="PANTHER" id="PTHR24287">
    <property type="entry name" value="P450, PUTATIVE (EUROFUNG)-RELATED"/>
    <property type="match status" value="1"/>
</dbReference>
<dbReference type="Pfam" id="PF00067">
    <property type="entry name" value="p450"/>
    <property type="match status" value="1"/>
</dbReference>
<evidence type="ECO:0000313" key="11">
    <source>
        <dbReference type="Proteomes" id="UP000243515"/>
    </source>
</evidence>
<dbReference type="InterPro" id="IPR017972">
    <property type="entry name" value="Cyt_P450_CS"/>
</dbReference>
<sequence length="442" mass="50751">MVVDRDMSVLRFLDEEFRKYGMTFEHKVLGESQIATIEPENVKTVLATKFSDFSISLRQKAFYPLLGDGIINADGELWSHSRAPLRPQFSREQVADIKSLREHVNHLIAALPKDKTAFDIQELFFRLTLDSATEFLFGESTNSLSPNSSPASGPLAACGGERGFADAFPLSLGYFIYRARAQDFILYYVDRVLDAKSNPKHQNPNENKRYVFLEALAEETRDRKILRDQLLNILLASRDTTASLLTSSFYYLPEAGSRLRQEIIEVFPIEEKDSITLEKLREVKYIRYFLNEVMRLLPPVSLNGRIAVKDTTLPTGGGPDHKSPILVKKGMRIIWPVWHMHRRTDVWGTDAHEFRPERWEEGVKKGWNYLPFNGGPRTCLGQQYALAESSYVLVRLLQQFDILENVQPEITLPRYKAYLVLSHKDGVQVRLWSSSFSRSLRE</sequence>
<keyword evidence="5 9" id="KW-0560">Oxidoreductase</keyword>
<evidence type="ECO:0000256" key="3">
    <source>
        <dbReference type="ARBA" id="ARBA00022617"/>
    </source>
</evidence>
<comment type="similarity">
    <text evidence="2 9">Belongs to the cytochrome P450 family.</text>
</comment>
<dbReference type="EMBL" id="NPHW01003536">
    <property type="protein sequence ID" value="OXV09428.1"/>
    <property type="molecule type" value="Genomic_DNA"/>
</dbReference>
<gene>
    <name evidence="10" type="ORF">Egran_02809</name>
</gene>
<comment type="cofactor">
    <cofactor evidence="1 8">
        <name>heme</name>
        <dbReference type="ChEBI" id="CHEBI:30413"/>
    </cofactor>
</comment>
<keyword evidence="11" id="KW-1185">Reference proteome</keyword>
<name>A0A232LZH4_9EURO</name>
<keyword evidence="6 8" id="KW-0408">Iron</keyword>
<dbReference type="AlphaFoldDB" id="A0A232LZH4"/>
<feature type="binding site" description="axial binding residue" evidence="8">
    <location>
        <position position="379"/>
    </location>
    <ligand>
        <name>heme</name>
        <dbReference type="ChEBI" id="CHEBI:30413"/>
    </ligand>
    <ligandPart>
        <name>Fe</name>
        <dbReference type="ChEBI" id="CHEBI:18248"/>
    </ligandPart>
</feature>
<protein>
    <recommendedName>
        <fullName evidence="12">Cytochrome P450 alkane hydroxylase</fullName>
    </recommendedName>
</protein>
<dbReference type="GO" id="GO:0016712">
    <property type="term" value="F:oxidoreductase activity, acting on paired donors, with incorporation or reduction of molecular oxygen, reduced flavin or flavoprotein as one donor, and incorporation of one atom of oxygen"/>
    <property type="evidence" value="ECO:0007669"/>
    <property type="project" value="InterPro"/>
</dbReference>
<dbReference type="InterPro" id="IPR001128">
    <property type="entry name" value="Cyt_P450"/>
</dbReference>
<evidence type="ECO:0000256" key="8">
    <source>
        <dbReference type="PIRSR" id="PIRSR602402-1"/>
    </source>
</evidence>
<dbReference type="SUPFAM" id="SSF48264">
    <property type="entry name" value="Cytochrome P450"/>
    <property type="match status" value="1"/>
</dbReference>
<evidence type="ECO:0008006" key="12">
    <source>
        <dbReference type="Google" id="ProtNLM"/>
    </source>
</evidence>
<evidence type="ECO:0000313" key="10">
    <source>
        <dbReference type="EMBL" id="OXV09428.1"/>
    </source>
</evidence>
<evidence type="ECO:0000256" key="6">
    <source>
        <dbReference type="ARBA" id="ARBA00023004"/>
    </source>
</evidence>
<keyword evidence="7 9" id="KW-0503">Monooxygenase</keyword>
<dbReference type="CDD" id="cd11063">
    <property type="entry name" value="CYP52"/>
    <property type="match status" value="1"/>
</dbReference>
<keyword evidence="4 8" id="KW-0479">Metal-binding</keyword>
<dbReference type="PRINTS" id="PR01239">
    <property type="entry name" value="EP450IICYP52"/>
</dbReference>
<evidence type="ECO:0000256" key="2">
    <source>
        <dbReference type="ARBA" id="ARBA00010617"/>
    </source>
</evidence>
<dbReference type="GO" id="GO:0020037">
    <property type="term" value="F:heme binding"/>
    <property type="evidence" value="ECO:0007669"/>
    <property type="project" value="InterPro"/>
</dbReference>
<dbReference type="GO" id="GO:0005506">
    <property type="term" value="F:iron ion binding"/>
    <property type="evidence" value="ECO:0007669"/>
    <property type="project" value="InterPro"/>
</dbReference>
<evidence type="ECO:0000256" key="7">
    <source>
        <dbReference type="ARBA" id="ARBA00023033"/>
    </source>
</evidence>
<dbReference type="Gene3D" id="1.10.630.10">
    <property type="entry name" value="Cytochrome P450"/>
    <property type="match status" value="1"/>
</dbReference>
<evidence type="ECO:0000256" key="5">
    <source>
        <dbReference type="ARBA" id="ARBA00023002"/>
    </source>
</evidence>